<dbReference type="EMBL" id="BAABBY010000002">
    <property type="protein sequence ID" value="GAA4199297.1"/>
    <property type="molecule type" value="Genomic_DNA"/>
</dbReference>
<gene>
    <name evidence="2" type="ORF">GCM10022289_09400</name>
</gene>
<proteinExistence type="predicted"/>
<feature type="transmembrane region" description="Helical" evidence="1">
    <location>
        <begin position="69"/>
        <end position="89"/>
    </location>
</feature>
<comment type="caution">
    <text evidence="2">The sequence shown here is derived from an EMBL/GenBank/DDBJ whole genome shotgun (WGS) entry which is preliminary data.</text>
</comment>
<keyword evidence="3" id="KW-1185">Reference proteome</keyword>
<feature type="transmembrane region" description="Helical" evidence="1">
    <location>
        <begin position="222"/>
        <end position="244"/>
    </location>
</feature>
<keyword evidence="1" id="KW-1133">Transmembrane helix</keyword>
<dbReference type="RefSeq" id="WP_344849866.1">
    <property type="nucleotide sequence ID" value="NZ_BAABBY010000002.1"/>
</dbReference>
<sequence length="245" mass="28162">MNPQHIIYLFIGLALLCIAVMSIVIRQRNLKYQQDLINAPVKLPEAYGLGQKMFSVHLKCTDLKQGNSILGIVFNLLTILMLVLVTGGFDSYNALPYPKIVDALLNKKTLVPIGIGIVVFLMYNAYHRVNITWENGPVVAESPVNVTHYEIKKNGLLLNVIYLQTDQKLWILVPGTSQDNTKFKDFNRLRKEQQENEKYIQQLKENLNHYGAQERKFPFFTLYLKLSFFAFILSLVLILVILNFQ</sequence>
<organism evidence="2 3">
    <name type="scientific">Pedobacter jeongneungensis</name>
    <dbReference type="NCBI Taxonomy" id="947309"/>
    <lineage>
        <taxon>Bacteria</taxon>
        <taxon>Pseudomonadati</taxon>
        <taxon>Bacteroidota</taxon>
        <taxon>Sphingobacteriia</taxon>
        <taxon>Sphingobacteriales</taxon>
        <taxon>Sphingobacteriaceae</taxon>
        <taxon>Pedobacter</taxon>
    </lineage>
</organism>
<keyword evidence="1" id="KW-0812">Transmembrane</keyword>
<evidence type="ECO:0000256" key="1">
    <source>
        <dbReference type="SAM" id="Phobius"/>
    </source>
</evidence>
<evidence type="ECO:0000313" key="2">
    <source>
        <dbReference type="EMBL" id="GAA4199297.1"/>
    </source>
</evidence>
<feature type="transmembrane region" description="Helical" evidence="1">
    <location>
        <begin position="109"/>
        <end position="126"/>
    </location>
</feature>
<dbReference type="Proteomes" id="UP001501772">
    <property type="component" value="Unassembled WGS sequence"/>
</dbReference>
<name>A0ABP8B744_9SPHI</name>
<protein>
    <submittedName>
        <fullName evidence="2">Uncharacterized protein</fullName>
    </submittedName>
</protein>
<evidence type="ECO:0000313" key="3">
    <source>
        <dbReference type="Proteomes" id="UP001501772"/>
    </source>
</evidence>
<keyword evidence="1" id="KW-0472">Membrane</keyword>
<feature type="transmembrane region" description="Helical" evidence="1">
    <location>
        <begin position="6"/>
        <end position="25"/>
    </location>
</feature>
<reference evidence="3" key="1">
    <citation type="journal article" date="2019" name="Int. J. Syst. Evol. Microbiol.">
        <title>The Global Catalogue of Microorganisms (GCM) 10K type strain sequencing project: providing services to taxonomists for standard genome sequencing and annotation.</title>
        <authorList>
            <consortium name="The Broad Institute Genomics Platform"/>
            <consortium name="The Broad Institute Genome Sequencing Center for Infectious Disease"/>
            <person name="Wu L."/>
            <person name="Ma J."/>
        </authorList>
    </citation>
    <scope>NUCLEOTIDE SEQUENCE [LARGE SCALE GENOMIC DNA]</scope>
    <source>
        <strain evidence="3">JCM 17626</strain>
    </source>
</reference>
<accession>A0ABP8B744</accession>